<feature type="compositionally biased region" description="Acidic residues" evidence="1">
    <location>
        <begin position="77"/>
        <end position="96"/>
    </location>
</feature>
<evidence type="ECO:0000313" key="3">
    <source>
        <dbReference type="Proteomes" id="UP000807306"/>
    </source>
</evidence>
<keyword evidence="3" id="KW-1185">Reference proteome</keyword>
<feature type="compositionally biased region" description="Low complexity" evidence="1">
    <location>
        <begin position="123"/>
        <end position="134"/>
    </location>
</feature>
<evidence type="ECO:0000313" key="2">
    <source>
        <dbReference type="EMBL" id="KAF9527055.1"/>
    </source>
</evidence>
<dbReference type="AlphaFoldDB" id="A0A9P6EDH9"/>
<proteinExistence type="predicted"/>
<organism evidence="2 3">
    <name type="scientific">Crepidotus variabilis</name>
    <dbReference type="NCBI Taxonomy" id="179855"/>
    <lineage>
        <taxon>Eukaryota</taxon>
        <taxon>Fungi</taxon>
        <taxon>Dikarya</taxon>
        <taxon>Basidiomycota</taxon>
        <taxon>Agaricomycotina</taxon>
        <taxon>Agaricomycetes</taxon>
        <taxon>Agaricomycetidae</taxon>
        <taxon>Agaricales</taxon>
        <taxon>Agaricineae</taxon>
        <taxon>Crepidotaceae</taxon>
        <taxon>Crepidotus</taxon>
    </lineage>
</organism>
<dbReference type="Proteomes" id="UP000807306">
    <property type="component" value="Unassembled WGS sequence"/>
</dbReference>
<reference evidence="2" key="1">
    <citation type="submission" date="2020-11" db="EMBL/GenBank/DDBJ databases">
        <authorList>
            <consortium name="DOE Joint Genome Institute"/>
            <person name="Ahrendt S."/>
            <person name="Riley R."/>
            <person name="Andreopoulos W."/>
            <person name="Labutti K."/>
            <person name="Pangilinan J."/>
            <person name="Ruiz-Duenas F.J."/>
            <person name="Barrasa J.M."/>
            <person name="Sanchez-Garcia M."/>
            <person name="Camarero S."/>
            <person name="Miyauchi S."/>
            <person name="Serrano A."/>
            <person name="Linde D."/>
            <person name="Babiker R."/>
            <person name="Drula E."/>
            <person name="Ayuso-Fernandez I."/>
            <person name="Pacheco R."/>
            <person name="Padilla G."/>
            <person name="Ferreira P."/>
            <person name="Barriuso J."/>
            <person name="Kellner H."/>
            <person name="Castanera R."/>
            <person name="Alfaro M."/>
            <person name="Ramirez L."/>
            <person name="Pisabarro A.G."/>
            <person name="Kuo A."/>
            <person name="Tritt A."/>
            <person name="Lipzen A."/>
            <person name="He G."/>
            <person name="Yan M."/>
            <person name="Ng V."/>
            <person name="Cullen D."/>
            <person name="Martin F."/>
            <person name="Rosso M.-N."/>
            <person name="Henrissat B."/>
            <person name="Hibbett D."/>
            <person name="Martinez A.T."/>
            <person name="Grigoriev I.V."/>
        </authorList>
    </citation>
    <scope>NUCLEOTIDE SEQUENCE</scope>
    <source>
        <strain evidence="2">CBS 506.95</strain>
    </source>
</reference>
<accession>A0A9P6EDH9</accession>
<dbReference type="InterPro" id="IPR041078">
    <property type="entry name" value="Plavaka"/>
</dbReference>
<sequence length="830" mass="94447">MPLYYNIEDLECPACGKLFAAPKSRNSHLAQDKSCKWYKQGKIRDLSDAFEAMDPSLFQSSPPPSPQFDQGPIQWGDELDYGLDDDNWPDELDFADNDPLNIQEDDYDLIPNQPQEGPGPSTQASQSRQRAQSRALDEDDKDCYIEIHPTAGQIKVPASSSVDKQRDTNMLDPFSDIIMQDTTKEPDLSPFNDELDFGIAEWAVKESIGHNSFDRLLQIPGVVEKLGLSFHNVRSLHQKVDSLSDQAGEWKTRRFAFQDHPNDKYTLHLRDPVEAIKTLFADLAHNKHLVYAPKKVYTNASKTTRVYNEMPTAKWWHILQSKLPVGATLAPIIIATDRTQLTQFSGNKSAYPVYLTIGNLPKSYRQKPSNNACILIAYLSVEKLNCSEMTDLEHRSCVQCIFHKSMRIVLEPLKKAGKEGVLMKSATGDQRQVHPVLVCYVADYPEQCLVTCTKYGTCPKCKQVADKLQDFKHVEARTASWTETIIQNAKELSNGKLTKFHKSYIAITPDVLHQLYQGVFKHLVTWCQTVLNEKVLDQRIRALPLAHGLRCFKNSISLLAQISGPERKNMAKILLGCVQDVMAPSGVKAVKAILDFIFLAQYPLHNDITLGYLRDALKEFHNNKDYFIHVGCRAHLDLPKIHSLLHYVESIELFGTTDNYNTETFERFHISFAKQGWRATNQRDEFPQMTRWLSRQEKITAFRQNLDLQRAEIAPEPTTTFAPSKQLPISLAKKPHHPDRAIQHIKSLHNAPDFERHLKLFLNTYFQSPLTARQAEETTLPFASVNTYNSFRFQPQAIQDEDEDNKIIRAIPSSKSSPDCKGKIAQKPSR</sequence>
<feature type="region of interest" description="Disordered" evidence="1">
    <location>
        <begin position="809"/>
        <end position="830"/>
    </location>
</feature>
<name>A0A9P6EDH9_9AGAR</name>
<dbReference type="OrthoDB" id="2576233at2759"/>
<protein>
    <recommendedName>
        <fullName evidence="4">C2H2-type domain-containing protein</fullName>
    </recommendedName>
</protein>
<evidence type="ECO:0000256" key="1">
    <source>
        <dbReference type="SAM" id="MobiDB-lite"/>
    </source>
</evidence>
<dbReference type="Pfam" id="PF18759">
    <property type="entry name" value="Plavaka"/>
    <property type="match status" value="1"/>
</dbReference>
<gene>
    <name evidence="2" type="ORF">CPB83DRAFT_895492</name>
</gene>
<dbReference type="EMBL" id="MU157864">
    <property type="protein sequence ID" value="KAF9527055.1"/>
    <property type="molecule type" value="Genomic_DNA"/>
</dbReference>
<feature type="region of interest" description="Disordered" evidence="1">
    <location>
        <begin position="53"/>
        <end position="137"/>
    </location>
</feature>
<comment type="caution">
    <text evidence="2">The sequence shown here is derived from an EMBL/GenBank/DDBJ whole genome shotgun (WGS) entry which is preliminary data.</text>
</comment>
<evidence type="ECO:0008006" key="4">
    <source>
        <dbReference type="Google" id="ProtNLM"/>
    </source>
</evidence>